<name>A0ACB8Z7H3_ARCLA</name>
<dbReference type="Proteomes" id="UP001055879">
    <property type="component" value="Linkage Group LG11"/>
</dbReference>
<organism evidence="1 2">
    <name type="scientific">Arctium lappa</name>
    <name type="common">Greater burdock</name>
    <name type="synonym">Lappa major</name>
    <dbReference type="NCBI Taxonomy" id="4217"/>
    <lineage>
        <taxon>Eukaryota</taxon>
        <taxon>Viridiplantae</taxon>
        <taxon>Streptophyta</taxon>
        <taxon>Embryophyta</taxon>
        <taxon>Tracheophyta</taxon>
        <taxon>Spermatophyta</taxon>
        <taxon>Magnoliopsida</taxon>
        <taxon>eudicotyledons</taxon>
        <taxon>Gunneridae</taxon>
        <taxon>Pentapetalae</taxon>
        <taxon>asterids</taxon>
        <taxon>campanulids</taxon>
        <taxon>Asterales</taxon>
        <taxon>Asteraceae</taxon>
        <taxon>Carduoideae</taxon>
        <taxon>Cardueae</taxon>
        <taxon>Arctiinae</taxon>
        <taxon>Arctium</taxon>
    </lineage>
</organism>
<sequence length="123" mass="13841">MEVRHEPAMDNISTGDRRHQRHPSPSKHSKASPVPIDTNSFIQRSYELAAIISVLGCFLIAIKRIHNLLLRLHNQPEVVEENTEGEASPGTKLDVDGGQRVFDRRLQLVFLIDFSTGLQQGFV</sequence>
<comment type="caution">
    <text evidence="1">The sequence shown here is derived from an EMBL/GenBank/DDBJ whole genome shotgun (WGS) entry which is preliminary data.</text>
</comment>
<proteinExistence type="predicted"/>
<gene>
    <name evidence="1" type="ORF">L6452_31964</name>
</gene>
<protein>
    <submittedName>
        <fullName evidence="1">Uncharacterized protein</fullName>
    </submittedName>
</protein>
<reference evidence="1 2" key="2">
    <citation type="journal article" date="2022" name="Mol. Ecol. Resour.">
        <title>The genomes of chicory, endive, great burdock and yacon provide insights into Asteraceae paleo-polyploidization history and plant inulin production.</title>
        <authorList>
            <person name="Fan W."/>
            <person name="Wang S."/>
            <person name="Wang H."/>
            <person name="Wang A."/>
            <person name="Jiang F."/>
            <person name="Liu H."/>
            <person name="Zhao H."/>
            <person name="Xu D."/>
            <person name="Zhang Y."/>
        </authorList>
    </citation>
    <scope>NUCLEOTIDE SEQUENCE [LARGE SCALE GENOMIC DNA]</scope>
    <source>
        <strain evidence="2">cv. Niubang</strain>
    </source>
</reference>
<dbReference type="EMBL" id="CM042057">
    <property type="protein sequence ID" value="KAI3692155.1"/>
    <property type="molecule type" value="Genomic_DNA"/>
</dbReference>
<accession>A0ACB8Z7H3</accession>
<evidence type="ECO:0000313" key="1">
    <source>
        <dbReference type="EMBL" id="KAI3692155.1"/>
    </source>
</evidence>
<reference evidence="2" key="1">
    <citation type="journal article" date="2022" name="Mol. Ecol. Resour.">
        <title>The genomes of chicory, endive, great burdock and yacon provide insights into Asteraceae palaeo-polyploidization history and plant inulin production.</title>
        <authorList>
            <person name="Fan W."/>
            <person name="Wang S."/>
            <person name="Wang H."/>
            <person name="Wang A."/>
            <person name="Jiang F."/>
            <person name="Liu H."/>
            <person name="Zhao H."/>
            <person name="Xu D."/>
            <person name="Zhang Y."/>
        </authorList>
    </citation>
    <scope>NUCLEOTIDE SEQUENCE [LARGE SCALE GENOMIC DNA]</scope>
    <source>
        <strain evidence="2">cv. Niubang</strain>
    </source>
</reference>
<keyword evidence="2" id="KW-1185">Reference proteome</keyword>
<evidence type="ECO:0000313" key="2">
    <source>
        <dbReference type="Proteomes" id="UP001055879"/>
    </source>
</evidence>